<dbReference type="InterPro" id="IPR001021">
    <property type="entry name" value="Ribosomal_bL25_long"/>
</dbReference>
<dbReference type="PATRIC" id="fig|1249627.3.peg.1381"/>
<evidence type="ECO:0000256" key="3">
    <source>
        <dbReference type="ARBA" id="ARBA00022980"/>
    </source>
</evidence>
<dbReference type="NCBIfam" id="NF004130">
    <property type="entry name" value="PRK05618.1-5"/>
    <property type="match status" value="1"/>
</dbReference>
<dbReference type="NCBIfam" id="NF004612">
    <property type="entry name" value="PRK05943.1"/>
    <property type="match status" value="1"/>
</dbReference>
<keyword evidence="4 5" id="KW-0687">Ribonucleoprotein</keyword>
<dbReference type="CDD" id="cd00495">
    <property type="entry name" value="Ribosomal_L25_TL5_CTC"/>
    <property type="match status" value="1"/>
</dbReference>
<feature type="domain" description="Large ribosomal subunit protein bL25 L25" evidence="6">
    <location>
        <begin position="36"/>
        <end position="121"/>
    </location>
</feature>
<evidence type="ECO:0000256" key="5">
    <source>
        <dbReference type="HAMAP-Rule" id="MF_01334"/>
    </source>
</evidence>
<evidence type="ECO:0000259" key="6">
    <source>
        <dbReference type="Pfam" id="PF01386"/>
    </source>
</evidence>
<accession>W9VII4</accession>
<evidence type="ECO:0000256" key="4">
    <source>
        <dbReference type="ARBA" id="ARBA00023274"/>
    </source>
</evidence>
<evidence type="ECO:0000313" key="9">
    <source>
        <dbReference type="Proteomes" id="UP000019460"/>
    </source>
</evidence>
<protein>
    <recommendedName>
        <fullName evidence="5">Large ribosomal subunit protein bL25</fullName>
    </recommendedName>
    <alternativeName>
        <fullName evidence="5">General stress protein CTC</fullName>
    </alternativeName>
</protein>
<dbReference type="InterPro" id="IPR020055">
    <property type="entry name" value="Ribosomal_bL25_short"/>
</dbReference>
<dbReference type="eggNOG" id="COG1825">
    <property type="taxonomic scope" value="Bacteria"/>
</dbReference>
<comment type="function">
    <text evidence="5">This is one of the proteins that binds to the 5S RNA in the ribosome where it forms part of the central protuberance.</text>
</comment>
<dbReference type="EMBL" id="AONC01000020">
    <property type="protein sequence ID" value="EXJ15847.1"/>
    <property type="molecule type" value="Genomic_DNA"/>
</dbReference>
<dbReference type="InterPro" id="IPR020057">
    <property type="entry name" value="Ribosomal_bL25_b-dom"/>
</dbReference>
<dbReference type="SUPFAM" id="SSF50715">
    <property type="entry name" value="Ribosomal protein L25-like"/>
    <property type="match status" value="1"/>
</dbReference>
<dbReference type="HAMAP" id="MF_01334">
    <property type="entry name" value="Ribosomal_bL25_CTC"/>
    <property type="match status" value="1"/>
</dbReference>
<organism evidence="8 9">
    <name type="scientific">Imhoffiella purpurea</name>
    <dbReference type="NCBI Taxonomy" id="1249627"/>
    <lineage>
        <taxon>Bacteria</taxon>
        <taxon>Pseudomonadati</taxon>
        <taxon>Pseudomonadota</taxon>
        <taxon>Gammaproteobacteria</taxon>
        <taxon>Chromatiales</taxon>
        <taxon>Chromatiaceae</taxon>
        <taxon>Imhoffiella</taxon>
    </lineage>
</organism>
<dbReference type="PANTHER" id="PTHR33284">
    <property type="entry name" value="RIBOSOMAL PROTEIN L25/GLN-TRNA SYNTHETASE, ANTI-CODON-BINDING DOMAIN-CONTAINING PROTEIN"/>
    <property type="match status" value="1"/>
</dbReference>
<dbReference type="AlphaFoldDB" id="W9VII4"/>
<keyword evidence="1 5" id="KW-0699">rRNA-binding</keyword>
<proteinExistence type="inferred from homology"/>
<comment type="subunit">
    <text evidence="5">Part of the 50S ribosomal subunit; part of the 5S rRNA/L5/L18/L25 subcomplex. Contacts the 5S rRNA. Binds to the 5S rRNA independently of L5 and L18.</text>
</comment>
<dbReference type="InterPro" id="IPR029751">
    <property type="entry name" value="Ribosomal_L25_dom"/>
</dbReference>
<sequence>MPSASRNSAGSWSRDPASFVSFNWRTPMSVNFDVIAQPRAESGKGASRRLRRSGRVPAIVYGAHEEPEMVSVSHNELLKHLEHEAFYSHILDLKLGDRSAKVVLKDLQRHPAKPFILHVDFMRVSQGETLKMVVPLHFLNEDTCKGVKAGGQVSHNITEVEIVCLPKDLPEFIAVDLSELEVGAIVHLSELSMPEGVALSHVPDPDEPVVVVHGARAGGDEEEEEGEGAES</sequence>
<dbReference type="Pfam" id="PF14693">
    <property type="entry name" value="Ribosomal_TL5_C"/>
    <property type="match status" value="1"/>
</dbReference>
<evidence type="ECO:0000259" key="7">
    <source>
        <dbReference type="Pfam" id="PF14693"/>
    </source>
</evidence>
<evidence type="ECO:0000256" key="1">
    <source>
        <dbReference type="ARBA" id="ARBA00022730"/>
    </source>
</evidence>
<dbReference type="NCBIfam" id="NF004128">
    <property type="entry name" value="PRK05618.1-2"/>
    <property type="match status" value="1"/>
</dbReference>
<dbReference type="Gene3D" id="2.170.120.20">
    <property type="entry name" value="Ribosomal protein L25, beta domain"/>
    <property type="match status" value="1"/>
</dbReference>
<keyword evidence="9" id="KW-1185">Reference proteome</keyword>
<keyword evidence="3 5" id="KW-0689">Ribosomal protein</keyword>
<dbReference type="InterPro" id="IPR020930">
    <property type="entry name" value="Ribosomal_uL5_bac-type"/>
</dbReference>
<name>W9VII4_9GAMM</name>
<evidence type="ECO:0000313" key="8">
    <source>
        <dbReference type="EMBL" id="EXJ15847.1"/>
    </source>
</evidence>
<dbReference type="Proteomes" id="UP000019460">
    <property type="component" value="Unassembled WGS sequence"/>
</dbReference>
<dbReference type="HAMAP" id="MF_01336">
    <property type="entry name" value="Ribosomal_bL25"/>
    <property type="match status" value="1"/>
</dbReference>
<comment type="caution">
    <text evidence="8">The sequence shown here is derived from an EMBL/GenBank/DDBJ whole genome shotgun (WGS) entry which is preliminary data.</text>
</comment>
<dbReference type="InterPro" id="IPR020056">
    <property type="entry name" value="Rbsml_bL25/Gln-tRNA_synth_N"/>
</dbReference>
<reference evidence="8 9" key="1">
    <citation type="submission" date="2012-11" db="EMBL/GenBank/DDBJ databases">
        <title>Genome assembly of Thiorhodococcus sp. AK35.</title>
        <authorList>
            <person name="Nupur N."/>
            <person name="Khatri I."/>
            <person name="Subramanian S."/>
            <person name="Pinnaka A."/>
        </authorList>
    </citation>
    <scope>NUCLEOTIDE SEQUENCE [LARGE SCALE GENOMIC DNA]</scope>
    <source>
        <strain evidence="8 9">AK35</strain>
    </source>
</reference>
<comment type="similarity">
    <text evidence="5">Belongs to the bacterial ribosomal protein bL25 family. CTC subfamily.</text>
</comment>
<dbReference type="InterPro" id="IPR037121">
    <property type="entry name" value="Ribosomal_bL25_C"/>
</dbReference>
<dbReference type="InterPro" id="IPR011035">
    <property type="entry name" value="Ribosomal_bL25/Gln-tRNA_synth"/>
</dbReference>
<evidence type="ECO:0000256" key="2">
    <source>
        <dbReference type="ARBA" id="ARBA00022884"/>
    </source>
</evidence>
<dbReference type="STRING" id="1249627.D779_0929"/>
<dbReference type="NCBIfam" id="TIGR00731">
    <property type="entry name" value="bL25_bact_ctc"/>
    <property type="match status" value="1"/>
</dbReference>
<gene>
    <name evidence="5" type="primary">rplY</name>
    <name evidence="5" type="synonym">ctc</name>
    <name evidence="8" type="ORF">D779_0929</name>
</gene>
<keyword evidence="2 5" id="KW-0694">RNA-binding</keyword>
<dbReference type="GO" id="GO:0006412">
    <property type="term" value="P:translation"/>
    <property type="evidence" value="ECO:0007669"/>
    <property type="project" value="UniProtKB-UniRule"/>
</dbReference>
<dbReference type="GO" id="GO:0008097">
    <property type="term" value="F:5S rRNA binding"/>
    <property type="evidence" value="ECO:0007669"/>
    <property type="project" value="InterPro"/>
</dbReference>
<dbReference type="PANTHER" id="PTHR33284:SF1">
    <property type="entry name" value="RIBOSOMAL PROTEIN L25_GLN-TRNA SYNTHETASE, ANTI-CODON-BINDING DOMAIN-CONTAINING PROTEIN"/>
    <property type="match status" value="1"/>
</dbReference>
<dbReference type="GO" id="GO:0003735">
    <property type="term" value="F:structural constituent of ribosome"/>
    <property type="evidence" value="ECO:0007669"/>
    <property type="project" value="InterPro"/>
</dbReference>
<dbReference type="Pfam" id="PF01386">
    <property type="entry name" value="Ribosomal_L25p"/>
    <property type="match status" value="1"/>
</dbReference>
<feature type="domain" description="Large ribosomal subunit protein bL25 beta" evidence="7">
    <location>
        <begin position="130"/>
        <end position="215"/>
    </location>
</feature>
<dbReference type="Gene3D" id="2.40.240.10">
    <property type="entry name" value="Ribosomal Protein L25, Chain P"/>
    <property type="match status" value="1"/>
</dbReference>
<dbReference type="GO" id="GO:0022625">
    <property type="term" value="C:cytosolic large ribosomal subunit"/>
    <property type="evidence" value="ECO:0007669"/>
    <property type="project" value="TreeGrafter"/>
</dbReference>